<dbReference type="InterPro" id="IPR052017">
    <property type="entry name" value="TSUP"/>
</dbReference>
<feature type="transmembrane region" description="Helical" evidence="8">
    <location>
        <begin position="96"/>
        <end position="115"/>
    </location>
</feature>
<evidence type="ECO:0000256" key="7">
    <source>
        <dbReference type="ARBA" id="ARBA00023136"/>
    </source>
</evidence>
<gene>
    <name evidence="9" type="ORF">QF092_08920</name>
</gene>
<feature type="transmembrane region" description="Helical" evidence="8">
    <location>
        <begin position="32"/>
        <end position="55"/>
    </location>
</feature>
<comment type="similarity">
    <text evidence="2 8">Belongs to the 4-toluene sulfonate uptake permease (TSUP) (TC 2.A.102) family.</text>
</comment>
<evidence type="ECO:0000256" key="1">
    <source>
        <dbReference type="ARBA" id="ARBA00004651"/>
    </source>
</evidence>
<keyword evidence="3" id="KW-0813">Transport</keyword>
<dbReference type="Pfam" id="PF01925">
    <property type="entry name" value="TauE"/>
    <property type="match status" value="1"/>
</dbReference>
<keyword evidence="10" id="KW-1185">Reference proteome</keyword>
<evidence type="ECO:0000256" key="2">
    <source>
        <dbReference type="ARBA" id="ARBA00009142"/>
    </source>
</evidence>
<feature type="transmembrane region" description="Helical" evidence="8">
    <location>
        <begin position="165"/>
        <end position="186"/>
    </location>
</feature>
<dbReference type="RefSeq" id="WP_281469546.1">
    <property type="nucleotide sequence ID" value="NZ_CP124535.1"/>
</dbReference>
<keyword evidence="5 8" id="KW-0812">Transmembrane</keyword>
<comment type="subcellular location">
    <subcellularLocation>
        <location evidence="1 8">Cell membrane</location>
        <topology evidence="1 8">Multi-pass membrane protein</topology>
    </subcellularLocation>
</comment>
<dbReference type="PANTHER" id="PTHR30269:SF37">
    <property type="entry name" value="MEMBRANE TRANSPORTER PROTEIN"/>
    <property type="match status" value="1"/>
</dbReference>
<evidence type="ECO:0000256" key="6">
    <source>
        <dbReference type="ARBA" id="ARBA00022989"/>
    </source>
</evidence>
<proteinExistence type="inferred from homology"/>
<evidence type="ECO:0000313" key="9">
    <source>
        <dbReference type="EMBL" id="WGV17882.1"/>
    </source>
</evidence>
<evidence type="ECO:0000256" key="3">
    <source>
        <dbReference type="ARBA" id="ARBA00022448"/>
    </source>
</evidence>
<evidence type="ECO:0000256" key="4">
    <source>
        <dbReference type="ARBA" id="ARBA00022475"/>
    </source>
</evidence>
<keyword evidence="6 8" id="KW-1133">Transmembrane helix</keyword>
<protein>
    <recommendedName>
        <fullName evidence="8">Probable membrane transporter protein</fullName>
    </recommendedName>
</protein>
<accession>A0ABY8QC85</accession>
<dbReference type="InterPro" id="IPR002781">
    <property type="entry name" value="TM_pro_TauE-like"/>
</dbReference>
<name>A0ABY8QC85_9RHOB</name>
<feature type="transmembrane region" description="Helical" evidence="8">
    <location>
        <begin position="198"/>
        <end position="218"/>
    </location>
</feature>
<sequence>MDGPGFWMAAVAAAVCVGAGKGGIPIVGMLSVPILALTISPVTAAGLLLPVYVVSDMFGLWAYRRDFDGRVLAIILPGALVGIGVGWAAASVVSEHWVRVLVGVIGITFALNLILRGRPDGPPRRAEVAPGLFWGAVSGFTSFVSHSGGPPYQVYTLPLKMTKTVFAGTSTIAFSVINAAKLIPYWQLGQLTASNMKVALMLMPIAAAAVFAGVWLVKVLPDKLFFRLVIWALLILSVQLLWTGLRG</sequence>
<keyword evidence="7 8" id="KW-0472">Membrane</keyword>
<reference evidence="9 10" key="1">
    <citation type="submission" date="2023-04" db="EMBL/GenBank/DDBJ databases">
        <title>YMD61, complete Genome.</title>
        <authorList>
            <person name="Zhang J."/>
        </authorList>
    </citation>
    <scope>NUCLEOTIDE SEQUENCE [LARGE SCALE GENOMIC DNA]</scope>
    <source>
        <strain evidence="9 10">YMD61</strain>
    </source>
</reference>
<feature type="transmembrane region" description="Helical" evidence="8">
    <location>
        <begin position="67"/>
        <end position="90"/>
    </location>
</feature>
<keyword evidence="4 8" id="KW-1003">Cell membrane</keyword>
<evidence type="ECO:0000256" key="8">
    <source>
        <dbReference type="RuleBase" id="RU363041"/>
    </source>
</evidence>
<dbReference type="EMBL" id="CP124535">
    <property type="protein sequence ID" value="WGV17882.1"/>
    <property type="molecule type" value="Genomic_DNA"/>
</dbReference>
<dbReference type="PANTHER" id="PTHR30269">
    <property type="entry name" value="TRANSMEMBRANE PROTEIN YFCA"/>
    <property type="match status" value="1"/>
</dbReference>
<evidence type="ECO:0000313" key="10">
    <source>
        <dbReference type="Proteomes" id="UP001230978"/>
    </source>
</evidence>
<evidence type="ECO:0000256" key="5">
    <source>
        <dbReference type="ARBA" id="ARBA00022692"/>
    </source>
</evidence>
<feature type="transmembrane region" description="Helical" evidence="8">
    <location>
        <begin position="224"/>
        <end position="245"/>
    </location>
</feature>
<organism evidence="9 10">
    <name type="scientific">Fuscovulum ytuae</name>
    <dbReference type="NCBI Taxonomy" id="3042299"/>
    <lineage>
        <taxon>Bacteria</taxon>
        <taxon>Pseudomonadati</taxon>
        <taxon>Pseudomonadota</taxon>
        <taxon>Alphaproteobacteria</taxon>
        <taxon>Rhodobacterales</taxon>
        <taxon>Paracoccaceae</taxon>
        <taxon>Fuscovulum</taxon>
    </lineage>
</organism>
<dbReference type="Proteomes" id="UP001230978">
    <property type="component" value="Chromosome"/>
</dbReference>